<dbReference type="Proteomes" id="UP000245474">
    <property type="component" value="Unassembled WGS sequence"/>
</dbReference>
<dbReference type="InterPro" id="IPR056738">
    <property type="entry name" value="NfeD1b_N"/>
</dbReference>
<keyword evidence="4 6" id="KW-0472">Membrane</keyword>
<comment type="subcellular location">
    <subcellularLocation>
        <location evidence="1">Membrane</location>
        <topology evidence="1">Multi-pass membrane protein</topology>
    </subcellularLocation>
</comment>
<dbReference type="CDD" id="cd07020">
    <property type="entry name" value="Clp_protease_NfeD_1"/>
    <property type="match status" value="1"/>
</dbReference>
<protein>
    <submittedName>
        <fullName evidence="10">Serine protease</fullName>
    </submittedName>
</protein>
<keyword evidence="2 6" id="KW-0812">Transmembrane</keyword>
<keyword evidence="11" id="KW-1185">Reference proteome</keyword>
<dbReference type="GO" id="GO:0016020">
    <property type="term" value="C:membrane"/>
    <property type="evidence" value="ECO:0007669"/>
    <property type="project" value="UniProtKB-SubCell"/>
</dbReference>
<sequence length="567" mass="57782">MPFRPVLARISHLFAQRGRGDGGQERGSAEPFPRASGRTARVQTRRAAQRCTAVQSSSATPDCPPDPRPQPRIGGIGGLAAVFGLLLLSLPAHGQVVHQLTIDGAIGPVTANYVSDGLEEAAAADAEAVILRMDTPGGLDSAMRQIVRDILASPVPVIGYVAPSGARAASAGTYILYASHVAAMAPGTNLGAATPVRIGGMPGTPGGDQPGGDQPGGDQPAGEGEGDGSAGSGEGSGAGESGGDGEAAEDSQGGADEGADQGGSAMERKMINDAVAYIRSLAELRGRNAEWAERAVRESVSLSYSAALEQDVIDLVAPDSAALLAAADGREVSIGGESRSLALAGATVEDRPPDWRTELLSVITNPNVAYILMLVGIYGLIFELANPGSLVPGVLGGICLLLALFAFQALPVNYAGLGLILLGILFMIAEALVPSFGALGVGGVIAFAFGSVLLFDAEGEGFQLSMMLVGGVTAASLVLFLGTALLAARAFQRRGVAGAEHMLGGEGEVLQAGPPLRVRIEGESWLADSDAALAPGDIVRVVDMQGLRLKVEPVAKTDTHTQTPQRE</sequence>
<feature type="domain" description="NfeD-like C-terminal" evidence="7">
    <location>
        <begin position="500"/>
        <end position="553"/>
    </location>
</feature>
<organism evidence="10 11">
    <name type="scientific">Sediminicurvatus halobius</name>
    <dbReference type="NCBI Taxonomy" id="2182432"/>
    <lineage>
        <taxon>Bacteria</taxon>
        <taxon>Pseudomonadati</taxon>
        <taxon>Pseudomonadota</taxon>
        <taxon>Gammaproteobacteria</taxon>
        <taxon>Chromatiales</taxon>
        <taxon>Ectothiorhodospiraceae</taxon>
        <taxon>Sediminicurvatus</taxon>
    </lineage>
</organism>
<evidence type="ECO:0000256" key="2">
    <source>
        <dbReference type="ARBA" id="ARBA00022692"/>
    </source>
</evidence>
<feature type="transmembrane region" description="Helical" evidence="6">
    <location>
        <begin position="467"/>
        <end position="488"/>
    </location>
</feature>
<feature type="domain" description="NfeD integral membrane" evidence="8">
    <location>
        <begin position="367"/>
        <end position="481"/>
    </location>
</feature>
<dbReference type="PANTHER" id="PTHR33507:SF4">
    <property type="entry name" value="NODULATION COMPETITIVENESS PROTEIN NFED"/>
    <property type="match status" value="1"/>
</dbReference>
<evidence type="ECO:0000259" key="7">
    <source>
        <dbReference type="Pfam" id="PF01957"/>
    </source>
</evidence>
<keyword evidence="10" id="KW-0378">Hydrolase</keyword>
<feature type="region of interest" description="Disordered" evidence="5">
    <location>
        <begin position="16"/>
        <end position="71"/>
    </location>
</feature>
<feature type="domain" description="NfeD1b N-terminal" evidence="9">
    <location>
        <begin position="97"/>
        <end position="197"/>
    </location>
</feature>
<feature type="transmembrane region" description="Helical" evidence="6">
    <location>
        <begin position="436"/>
        <end position="455"/>
    </location>
</feature>
<dbReference type="GO" id="GO:0006508">
    <property type="term" value="P:proteolysis"/>
    <property type="evidence" value="ECO:0007669"/>
    <property type="project" value="UniProtKB-KW"/>
</dbReference>
<dbReference type="Pfam" id="PF24961">
    <property type="entry name" value="NfeD_membrane"/>
    <property type="match status" value="1"/>
</dbReference>
<dbReference type="Pfam" id="PF01957">
    <property type="entry name" value="NfeD"/>
    <property type="match status" value="1"/>
</dbReference>
<keyword evidence="3 6" id="KW-1133">Transmembrane helix</keyword>
<keyword evidence="10" id="KW-0645">Protease</keyword>
<comment type="caution">
    <text evidence="10">The sequence shown here is derived from an EMBL/GenBank/DDBJ whole genome shotgun (WGS) entry which is preliminary data.</text>
</comment>
<dbReference type="EMBL" id="QFFI01000007">
    <property type="protein sequence ID" value="PWG64065.1"/>
    <property type="molecule type" value="Genomic_DNA"/>
</dbReference>
<reference evidence="10 11" key="1">
    <citation type="submission" date="2018-05" db="EMBL/GenBank/DDBJ databases">
        <title>Spiribacter halobius sp. nov., a moderately halophilic bacterium isolated from marine solar saltern.</title>
        <authorList>
            <person name="Zheng W.-S."/>
            <person name="Lu D.-C."/>
            <person name="Du Z.-J."/>
        </authorList>
    </citation>
    <scope>NUCLEOTIDE SEQUENCE [LARGE SCALE GENOMIC DNA]</scope>
    <source>
        <strain evidence="10 11">E85</strain>
    </source>
</reference>
<dbReference type="Pfam" id="PF25145">
    <property type="entry name" value="NfeD1b_N"/>
    <property type="match status" value="1"/>
</dbReference>
<evidence type="ECO:0000256" key="5">
    <source>
        <dbReference type="SAM" id="MobiDB-lite"/>
    </source>
</evidence>
<dbReference type="Gene3D" id="3.90.226.10">
    <property type="entry name" value="2-enoyl-CoA Hydratase, Chain A, domain 1"/>
    <property type="match status" value="1"/>
</dbReference>
<evidence type="ECO:0000259" key="8">
    <source>
        <dbReference type="Pfam" id="PF24961"/>
    </source>
</evidence>
<dbReference type="InterPro" id="IPR029045">
    <property type="entry name" value="ClpP/crotonase-like_dom_sf"/>
</dbReference>
<accession>A0A2U2N4A5</accession>
<feature type="transmembrane region" description="Helical" evidence="6">
    <location>
        <begin position="413"/>
        <end position="429"/>
    </location>
</feature>
<feature type="transmembrane region" description="Helical" evidence="6">
    <location>
        <begin position="368"/>
        <end position="385"/>
    </location>
</feature>
<evidence type="ECO:0000256" key="3">
    <source>
        <dbReference type="ARBA" id="ARBA00022989"/>
    </source>
</evidence>
<evidence type="ECO:0000313" key="11">
    <source>
        <dbReference type="Proteomes" id="UP000245474"/>
    </source>
</evidence>
<dbReference type="OrthoDB" id="5289056at2"/>
<dbReference type="InterPro" id="IPR052165">
    <property type="entry name" value="Membrane_assoc_protease"/>
</dbReference>
<feature type="compositionally biased region" description="Basic and acidic residues" evidence="5">
    <location>
        <begin position="18"/>
        <end position="28"/>
    </location>
</feature>
<evidence type="ECO:0000256" key="4">
    <source>
        <dbReference type="ARBA" id="ARBA00023136"/>
    </source>
</evidence>
<proteinExistence type="predicted"/>
<feature type="region of interest" description="Disordered" evidence="5">
    <location>
        <begin position="195"/>
        <end position="263"/>
    </location>
</feature>
<feature type="compositionally biased region" description="Gly residues" evidence="5">
    <location>
        <begin position="227"/>
        <end position="245"/>
    </location>
</feature>
<evidence type="ECO:0000259" key="9">
    <source>
        <dbReference type="Pfam" id="PF25145"/>
    </source>
</evidence>
<gene>
    <name evidence="10" type="ORF">DEM34_06070</name>
</gene>
<evidence type="ECO:0000313" key="10">
    <source>
        <dbReference type="EMBL" id="PWG64065.1"/>
    </source>
</evidence>
<dbReference type="PANTHER" id="PTHR33507">
    <property type="entry name" value="INNER MEMBRANE PROTEIN YBBJ"/>
    <property type="match status" value="1"/>
</dbReference>
<evidence type="ECO:0000256" key="6">
    <source>
        <dbReference type="SAM" id="Phobius"/>
    </source>
</evidence>
<evidence type="ECO:0000256" key="1">
    <source>
        <dbReference type="ARBA" id="ARBA00004141"/>
    </source>
</evidence>
<feature type="compositionally biased region" description="Gly residues" evidence="5">
    <location>
        <begin position="200"/>
        <end position="215"/>
    </location>
</feature>
<dbReference type="GO" id="GO:0008233">
    <property type="term" value="F:peptidase activity"/>
    <property type="evidence" value="ECO:0007669"/>
    <property type="project" value="UniProtKB-KW"/>
</dbReference>
<name>A0A2U2N4A5_9GAMM</name>
<dbReference type="SUPFAM" id="SSF52096">
    <property type="entry name" value="ClpP/crotonase"/>
    <property type="match status" value="1"/>
</dbReference>
<dbReference type="Gene3D" id="2.40.50.140">
    <property type="entry name" value="Nucleic acid-binding proteins"/>
    <property type="match status" value="1"/>
</dbReference>
<dbReference type="SUPFAM" id="SSF141322">
    <property type="entry name" value="NfeD domain-like"/>
    <property type="match status" value="1"/>
</dbReference>
<dbReference type="InterPro" id="IPR012340">
    <property type="entry name" value="NA-bd_OB-fold"/>
</dbReference>
<dbReference type="AlphaFoldDB" id="A0A2U2N4A5"/>
<dbReference type="InterPro" id="IPR002810">
    <property type="entry name" value="NfeD-like_C"/>
</dbReference>
<feature type="transmembrane region" description="Helical" evidence="6">
    <location>
        <begin position="390"/>
        <end position="407"/>
    </location>
</feature>
<dbReference type="InterPro" id="IPR056739">
    <property type="entry name" value="NfeD_membrane"/>
</dbReference>